<dbReference type="KEGG" id="ery:CP97_09470"/>
<dbReference type="AlphaFoldDB" id="A0A0H4VYH8"/>
<evidence type="ECO:0008006" key="4">
    <source>
        <dbReference type="Google" id="ProtNLM"/>
    </source>
</evidence>
<dbReference type="STRING" id="1648404.CP97_09470"/>
<evidence type="ECO:0000256" key="1">
    <source>
        <dbReference type="SAM" id="SignalP"/>
    </source>
</evidence>
<dbReference type="Proteomes" id="UP000059113">
    <property type="component" value="Chromosome"/>
</dbReference>
<sequence>MSRLLTLVLSFFCGIATLAMSTPARAQDVDLPYWASISADQANMRAGASERYPIKWVYERRGLPVKVLRSYQGWRMVREPDGTEGWIFSSLLSRQRTAIVIGEDLATMHESGSESAPMRWTLEPGVVGVLGECIESWCEFSVERMAGWHRGWVAQDRLWGAGEP</sequence>
<dbReference type="InterPro" id="IPR010466">
    <property type="entry name" value="DUF1058"/>
</dbReference>
<dbReference type="OrthoDB" id="9810773at2"/>
<evidence type="ECO:0000313" key="2">
    <source>
        <dbReference type="EMBL" id="AKQ42198.1"/>
    </source>
</evidence>
<protein>
    <recommendedName>
        <fullName evidence="4">SH3b domain-containing protein</fullName>
    </recommendedName>
</protein>
<evidence type="ECO:0000313" key="3">
    <source>
        <dbReference type="Proteomes" id="UP000059113"/>
    </source>
</evidence>
<dbReference type="RefSeq" id="WP_048885725.1">
    <property type="nucleotide sequence ID" value="NZ_CP011310.1"/>
</dbReference>
<dbReference type="Gene3D" id="2.30.30.40">
    <property type="entry name" value="SH3 Domains"/>
    <property type="match status" value="1"/>
</dbReference>
<feature type="chain" id="PRO_5005211297" description="SH3b domain-containing protein" evidence="1">
    <location>
        <begin position="27"/>
        <end position="164"/>
    </location>
</feature>
<gene>
    <name evidence="2" type="ORF">CP97_09470</name>
</gene>
<name>A0A0H4VYH8_9SPHN</name>
<keyword evidence="1" id="KW-0732">Signal</keyword>
<dbReference type="EMBL" id="CP011310">
    <property type="protein sequence ID" value="AKQ42198.1"/>
    <property type="molecule type" value="Genomic_DNA"/>
</dbReference>
<reference evidence="2 3" key="1">
    <citation type="journal article" date="2015" name="Int. J. Syst. Evol. Microbiol.">
        <title>Erythrobacter atlanticus sp. nov., a bacterium from ocean sediment able to degrade polycyclic aromatic hydrocarbons.</title>
        <authorList>
            <person name="Zhuang L."/>
            <person name="Liu Y."/>
            <person name="Wang L."/>
            <person name="Wang W."/>
            <person name="Shao Z."/>
        </authorList>
    </citation>
    <scope>NUCLEOTIDE SEQUENCE [LARGE SCALE GENOMIC DNA]</scope>
    <source>
        <strain evidence="3">s21-N3</strain>
    </source>
</reference>
<dbReference type="PATRIC" id="fig|1648404.4.peg.1971"/>
<reference evidence="3" key="2">
    <citation type="submission" date="2015-04" db="EMBL/GenBank/DDBJ databases">
        <title>The complete genome sequence of Erythrobacter sp. s21-N3.</title>
        <authorList>
            <person name="Zhuang L."/>
            <person name="Liu Y."/>
            <person name="Shao Z."/>
        </authorList>
    </citation>
    <scope>NUCLEOTIDE SEQUENCE [LARGE SCALE GENOMIC DNA]</scope>
    <source>
        <strain evidence="3">s21-N3</strain>
    </source>
</reference>
<organism evidence="2 3">
    <name type="scientific">Aurantiacibacter atlanticus</name>
    <dbReference type="NCBI Taxonomy" id="1648404"/>
    <lineage>
        <taxon>Bacteria</taxon>
        <taxon>Pseudomonadati</taxon>
        <taxon>Pseudomonadota</taxon>
        <taxon>Alphaproteobacteria</taxon>
        <taxon>Sphingomonadales</taxon>
        <taxon>Erythrobacteraceae</taxon>
        <taxon>Aurantiacibacter</taxon>
    </lineage>
</organism>
<feature type="signal peptide" evidence="1">
    <location>
        <begin position="1"/>
        <end position="26"/>
    </location>
</feature>
<dbReference type="Pfam" id="PF06347">
    <property type="entry name" value="SH3_4"/>
    <property type="match status" value="2"/>
</dbReference>
<accession>A0A0H4VYH8</accession>
<keyword evidence="3" id="KW-1185">Reference proteome</keyword>
<proteinExistence type="predicted"/>